<gene>
    <name evidence="3" type="ORF">ADEAN_000117100</name>
</gene>
<dbReference type="Proteomes" id="UP000515908">
    <property type="component" value="Chromosome 02"/>
</dbReference>
<dbReference type="InterPro" id="IPR000571">
    <property type="entry name" value="Znf_CCCH"/>
</dbReference>
<keyword evidence="4" id="KW-1185">Reference proteome</keyword>
<organism evidence="3 4">
    <name type="scientific">Angomonas deanei</name>
    <dbReference type="NCBI Taxonomy" id="59799"/>
    <lineage>
        <taxon>Eukaryota</taxon>
        <taxon>Discoba</taxon>
        <taxon>Euglenozoa</taxon>
        <taxon>Kinetoplastea</taxon>
        <taxon>Metakinetoplastina</taxon>
        <taxon>Trypanosomatida</taxon>
        <taxon>Trypanosomatidae</taxon>
        <taxon>Strigomonadinae</taxon>
        <taxon>Angomonas</taxon>
    </lineage>
</organism>
<evidence type="ECO:0000313" key="4">
    <source>
        <dbReference type="Proteomes" id="UP000515908"/>
    </source>
</evidence>
<protein>
    <recommendedName>
        <fullName evidence="2">C3H1-type domain-containing protein</fullName>
    </recommendedName>
</protein>
<dbReference type="GO" id="GO:0008270">
    <property type="term" value="F:zinc ion binding"/>
    <property type="evidence" value="ECO:0007669"/>
    <property type="project" value="UniProtKB-KW"/>
</dbReference>
<keyword evidence="1" id="KW-0479">Metal-binding</keyword>
<evidence type="ECO:0000313" key="3">
    <source>
        <dbReference type="EMBL" id="CAD2213728.1"/>
    </source>
</evidence>
<dbReference type="AlphaFoldDB" id="A0A7G2C1T2"/>
<feature type="domain" description="C3H1-type" evidence="2">
    <location>
        <begin position="100"/>
        <end position="130"/>
    </location>
</feature>
<dbReference type="PROSITE" id="PS50103">
    <property type="entry name" value="ZF_C3H1"/>
    <property type="match status" value="1"/>
</dbReference>
<sequence>MPYVPPPPLYYYPPPMMMMMPPPPMLLPTVQPPPANITDMTIPEHIAKLITPAFKPADQQGANKKLYPPQYYYEKILEAKSINEDPHFMKYAYEKYQPYQFRVRSCPYYKKGEPNSCKYGKNCFLAHGARNRRSVEVNMIGNLASVRDVQEWLQAKNKTSPSSQ</sequence>
<dbReference type="SMART" id="SM00356">
    <property type="entry name" value="ZnF_C3H1"/>
    <property type="match status" value="1"/>
</dbReference>
<dbReference type="EMBL" id="LR877146">
    <property type="protein sequence ID" value="CAD2213728.1"/>
    <property type="molecule type" value="Genomic_DNA"/>
</dbReference>
<feature type="zinc finger region" description="C3H1-type" evidence="1">
    <location>
        <begin position="100"/>
        <end position="130"/>
    </location>
</feature>
<name>A0A7G2C1T2_9TRYP</name>
<dbReference type="VEuPathDB" id="TriTrypDB:ADEAN_000117100"/>
<proteinExistence type="predicted"/>
<keyword evidence="1" id="KW-0863">Zinc-finger</keyword>
<reference evidence="3 4" key="1">
    <citation type="submission" date="2020-08" db="EMBL/GenBank/DDBJ databases">
        <authorList>
            <person name="Newling K."/>
            <person name="Davey J."/>
            <person name="Forrester S."/>
        </authorList>
    </citation>
    <scope>NUCLEOTIDE SEQUENCE [LARGE SCALE GENOMIC DNA]</scope>
    <source>
        <strain evidence="4">Crithidia deanei Carvalho (ATCC PRA-265)</strain>
    </source>
</reference>
<evidence type="ECO:0000256" key="1">
    <source>
        <dbReference type="PROSITE-ProRule" id="PRU00723"/>
    </source>
</evidence>
<accession>A0A7G2C1T2</accession>
<keyword evidence="1" id="KW-0862">Zinc</keyword>
<evidence type="ECO:0000259" key="2">
    <source>
        <dbReference type="PROSITE" id="PS50103"/>
    </source>
</evidence>